<reference evidence="1" key="1">
    <citation type="journal article" date="2014" name="Int. J. Syst. Evol. Microbiol.">
        <title>Complete genome sequence of Corynebacterium casei LMG S-19264T (=DSM 44701T), isolated from a smear-ripened cheese.</title>
        <authorList>
            <consortium name="US DOE Joint Genome Institute (JGI-PGF)"/>
            <person name="Walter F."/>
            <person name="Albersmeier A."/>
            <person name="Kalinowski J."/>
            <person name="Ruckert C."/>
        </authorList>
    </citation>
    <scope>NUCLEOTIDE SEQUENCE</scope>
    <source>
        <strain evidence="1">JCM 4234</strain>
    </source>
</reference>
<dbReference type="Pfam" id="PF05721">
    <property type="entry name" value="PhyH"/>
    <property type="match status" value="1"/>
</dbReference>
<evidence type="ECO:0000313" key="2">
    <source>
        <dbReference type="Proteomes" id="UP000653493"/>
    </source>
</evidence>
<organism evidence="1 2">
    <name type="scientific">Streptomyces griseoviridis</name>
    <dbReference type="NCBI Taxonomy" id="45398"/>
    <lineage>
        <taxon>Bacteria</taxon>
        <taxon>Bacillati</taxon>
        <taxon>Actinomycetota</taxon>
        <taxon>Actinomycetes</taxon>
        <taxon>Kitasatosporales</taxon>
        <taxon>Streptomycetaceae</taxon>
        <taxon>Streptomyces</taxon>
    </lineage>
</organism>
<proteinExistence type="predicted"/>
<gene>
    <name evidence="1" type="ORF">GCM10010238_37480</name>
</gene>
<dbReference type="Proteomes" id="UP000653493">
    <property type="component" value="Unassembled WGS sequence"/>
</dbReference>
<dbReference type="InterPro" id="IPR008775">
    <property type="entry name" value="Phytyl_CoA_dOase-like"/>
</dbReference>
<evidence type="ECO:0000313" key="1">
    <source>
        <dbReference type="EMBL" id="GGS44215.1"/>
    </source>
</evidence>
<dbReference type="PANTHER" id="PTHR20883:SF48">
    <property type="entry name" value="ECTOINE DIOXYGENASE"/>
    <property type="match status" value="1"/>
</dbReference>
<dbReference type="SUPFAM" id="SSF51197">
    <property type="entry name" value="Clavaminate synthase-like"/>
    <property type="match status" value="1"/>
</dbReference>
<keyword evidence="2" id="KW-1185">Reference proteome</keyword>
<protein>
    <submittedName>
        <fullName evidence="1">L-proline 4-hydroxylase</fullName>
    </submittedName>
</protein>
<dbReference type="PANTHER" id="PTHR20883">
    <property type="entry name" value="PHYTANOYL-COA DIOXYGENASE DOMAIN CONTAINING 1"/>
    <property type="match status" value="1"/>
</dbReference>
<dbReference type="AlphaFoldDB" id="A0A918GL10"/>
<dbReference type="SMR" id="A0A918GL10"/>
<dbReference type="EMBL" id="BMSL01000009">
    <property type="protein sequence ID" value="GGS44215.1"/>
    <property type="molecule type" value="Genomic_DNA"/>
</dbReference>
<accession>A0A918GL10</accession>
<dbReference type="Gene3D" id="2.60.120.620">
    <property type="entry name" value="q2cbj1_9rhob like domain"/>
    <property type="match status" value="1"/>
</dbReference>
<comment type="caution">
    <text evidence="1">The sequence shown here is derived from an EMBL/GenBank/DDBJ whole genome shotgun (WGS) entry which is preliminary data.</text>
</comment>
<dbReference type="GO" id="GO:0016706">
    <property type="term" value="F:2-oxoglutarate-dependent dioxygenase activity"/>
    <property type="evidence" value="ECO:0007669"/>
    <property type="project" value="UniProtKB-ARBA"/>
</dbReference>
<sequence>MSVSAPLLDAKVRYGRDGWLPLPHTLSDPDVRKLRQRIEGISREQRPEVVLEEGSSAVRALHGCHDFDEVCARLVRLPALVGLAEQLLGGPVYVYQFKVNMKQAHEGAAWPWHQDFAFWHHEDGMGAPDAVNIAIFLDDVTDENGPLEVIPGSQHAGIVEDTARPGRERSHDWRHHVSAKLEYVVPDEIAGRLAGTFGVRRLTGPAGTAVAFHPSIIHSSSNNTSAQRRCVLLITYNRVTNTPAHPVRPPFLVSRDSTPVVPVDADRL</sequence>
<reference evidence="1" key="2">
    <citation type="submission" date="2020-09" db="EMBL/GenBank/DDBJ databases">
        <authorList>
            <person name="Sun Q."/>
            <person name="Ohkuma M."/>
        </authorList>
    </citation>
    <scope>NUCLEOTIDE SEQUENCE</scope>
    <source>
        <strain evidence="1">JCM 4234</strain>
    </source>
</reference>
<dbReference type="GO" id="GO:0005506">
    <property type="term" value="F:iron ion binding"/>
    <property type="evidence" value="ECO:0007669"/>
    <property type="project" value="UniProtKB-ARBA"/>
</dbReference>
<name>A0A918GL10_STRGD</name>